<evidence type="ECO:0000256" key="2">
    <source>
        <dbReference type="ARBA" id="ARBA00022475"/>
    </source>
</evidence>
<feature type="transmembrane region" description="Helical" evidence="6">
    <location>
        <begin position="105"/>
        <end position="128"/>
    </location>
</feature>
<accession>A0A372ZQW3</accession>
<dbReference type="SUPFAM" id="SSF103473">
    <property type="entry name" value="MFS general substrate transporter"/>
    <property type="match status" value="1"/>
</dbReference>
<gene>
    <name evidence="7" type="ORF">DR950_09350</name>
</gene>
<keyword evidence="4 6" id="KW-1133">Transmembrane helix</keyword>
<evidence type="ECO:0000256" key="1">
    <source>
        <dbReference type="ARBA" id="ARBA00004651"/>
    </source>
</evidence>
<feature type="transmembrane region" description="Helical" evidence="6">
    <location>
        <begin position="223"/>
        <end position="246"/>
    </location>
</feature>
<feature type="transmembrane region" description="Helical" evidence="6">
    <location>
        <begin position="80"/>
        <end position="99"/>
    </location>
</feature>
<feature type="transmembrane region" description="Helical" evidence="6">
    <location>
        <begin position="252"/>
        <end position="274"/>
    </location>
</feature>
<dbReference type="Pfam" id="PF07690">
    <property type="entry name" value="MFS_1"/>
    <property type="match status" value="1"/>
</dbReference>
<feature type="transmembrane region" description="Helical" evidence="6">
    <location>
        <begin position="376"/>
        <end position="393"/>
    </location>
</feature>
<dbReference type="CDD" id="cd06173">
    <property type="entry name" value="MFS_MefA_like"/>
    <property type="match status" value="1"/>
</dbReference>
<keyword evidence="2" id="KW-1003">Cell membrane</keyword>
<evidence type="ECO:0000256" key="4">
    <source>
        <dbReference type="ARBA" id="ARBA00022989"/>
    </source>
</evidence>
<proteinExistence type="predicted"/>
<protein>
    <submittedName>
        <fullName evidence="7">MFS transporter</fullName>
    </submittedName>
</protein>
<dbReference type="GO" id="GO:0005886">
    <property type="term" value="C:plasma membrane"/>
    <property type="evidence" value="ECO:0007669"/>
    <property type="project" value="UniProtKB-SubCell"/>
</dbReference>
<evidence type="ECO:0000256" key="6">
    <source>
        <dbReference type="SAM" id="Phobius"/>
    </source>
</evidence>
<dbReference type="Gene3D" id="1.20.1250.20">
    <property type="entry name" value="MFS general substrate transporter like domains"/>
    <property type="match status" value="1"/>
</dbReference>
<feature type="transmembrane region" description="Helical" evidence="6">
    <location>
        <begin position="149"/>
        <end position="165"/>
    </location>
</feature>
<evidence type="ECO:0000256" key="5">
    <source>
        <dbReference type="ARBA" id="ARBA00023136"/>
    </source>
</evidence>
<comment type="caution">
    <text evidence="7">The sequence shown here is derived from an EMBL/GenBank/DDBJ whole genome shotgun (WGS) entry which is preliminary data.</text>
</comment>
<dbReference type="EMBL" id="QVIG01000001">
    <property type="protein sequence ID" value="RGD57964.1"/>
    <property type="molecule type" value="Genomic_DNA"/>
</dbReference>
<organism evidence="7 8">
    <name type="scientific">Kitasatospora xanthocidica</name>
    <dbReference type="NCBI Taxonomy" id="83382"/>
    <lineage>
        <taxon>Bacteria</taxon>
        <taxon>Bacillati</taxon>
        <taxon>Actinomycetota</taxon>
        <taxon>Actinomycetes</taxon>
        <taxon>Kitasatosporales</taxon>
        <taxon>Streptomycetaceae</taxon>
        <taxon>Kitasatospora</taxon>
    </lineage>
</organism>
<dbReference type="InterPro" id="IPR011701">
    <property type="entry name" value="MFS"/>
</dbReference>
<dbReference type="GO" id="GO:0022857">
    <property type="term" value="F:transmembrane transporter activity"/>
    <property type="evidence" value="ECO:0007669"/>
    <property type="project" value="InterPro"/>
</dbReference>
<feature type="transmembrane region" description="Helical" evidence="6">
    <location>
        <begin position="12"/>
        <end position="37"/>
    </location>
</feature>
<feature type="transmembrane region" description="Helical" evidence="6">
    <location>
        <begin position="347"/>
        <end position="370"/>
    </location>
</feature>
<dbReference type="PANTHER" id="PTHR23513:SF11">
    <property type="entry name" value="STAPHYLOFERRIN A TRANSPORTER"/>
    <property type="match status" value="1"/>
</dbReference>
<keyword evidence="5 6" id="KW-0472">Membrane</keyword>
<comment type="subcellular location">
    <subcellularLocation>
        <location evidence="1">Cell membrane</location>
        <topology evidence="1">Multi-pass membrane protein</topology>
    </subcellularLocation>
</comment>
<keyword evidence="3 6" id="KW-0812">Transmembrane</keyword>
<dbReference type="PANTHER" id="PTHR23513">
    <property type="entry name" value="INTEGRAL MEMBRANE EFFLUX PROTEIN-RELATED"/>
    <property type="match status" value="1"/>
</dbReference>
<evidence type="ECO:0000313" key="8">
    <source>
        <dbReference type="Proteomes" id="UP000263377"/>
    </source>
</evidence>
<dbReference type="InterPro" id="IPR036259">
    <property type="entry name" value="MFS_trans_sf"/>
</dbReference>
<sequence>MDPTPLSRNRDFRLLWAGGLLASLGSQLASIALPLLVLRETGSAARAGAIGTVSVGALLITTLPGGVLADRIERRRLMRICDVLSLLAVAALVVAVLRGHTPLPLVLLVAAAGALISSVYGPAAGALLRAVVPTGQAREASSRMQARGAAARLAGPLGGGALFAWHPVLPFLAEGVGLLLSTVCVALIRTRAKPATTGGPAFSRAELTAGLAFLWHRPYLRTLLLVFGLGMNFAFSALMFTTLAVASDGGRSGLGGGTVVSCTAAGALAGALLAPRLAARARDGSLVALACWACALTAGVLVLTRAPLVIGLLCAVCMCLSTVASIGFVSGMLTAAPPDRIGRVQSAAGFLSTLVQPFGPLVGGVLLGSLGGTRTFALLALAIALCAAVVTWAPPVRRGPVLSPAV</sequence>
<evidence type="ECO:0000256" key="3">
    <source>
        <dbReference type="ARBA" id="ARBA00022692"/>
    </source>
</evidence>
<dbReference type="AlphaFoldDB" id="A0A372ZQW3"/>
<name>A0A372ZQW3_9ACTN</name>
<feature type="transmembrane region" description="Helical" evidence="6">
    <location>
        <begin position="310"/>
        <end position="335"/>
    </location>
</feature>
<keyword evidence="8" id="KW-1185">Reference proteome</keyword>
<feature type="transmembrane region" description="Helical" evidence="6">
    <location>
        <begin position="49"/>
        <end position="68"/>
    </location>
</feature>
<feature type="transmembrane region" description="Helical" evidence="6">
    <location>
        <begin position="286"/>
        <end position="304"/>
    </location>
</feature>
<evidence type="ECO:0000313" key="7">
    <source>
        <dbReference type="EMBL" id="RGD57964.1"/>
    </source>
</evidence>
<dbReference type="Proteomes" id="UP000263377">
    <property type="component" value="Unassembled WGS sequence"/>
</dbReference>
<reference evidence="7 8" key="1">
    <citation type="submission" date="2018-08" db="EMBL/GenBank/DDBJ databases">
        <title>Diversity &amp; Physiological Properties of Lignin-Decomposing Actinobacteria from Soil.</title>
        <authorList>
            <person name="Roh S.G."/>
            <person name="Kim S.B."/>
        </authorList>
    </citation>
    <scope>NUCLEOTIDE SEQUENCE [LARGE SCALE GENOMIC DNA]</scope>
    <source>
        <strain evidence="7 8">MMS17-GH009</strain>
    </source>
</reference>